<evidence type="ECO:0000313" key="1">
    <source>
        <dbReference type="EMBL" id="MFI9105427.1"/>
    </source>
</evidence>
<organism evidence="1 2">
    <name type="scientific">Streptomyces fildesensis</name>
    <dbReference type="NCBI Taxonomy" id="375757"/>
    <lineage>
        <taxon>Bacteria</taxon>
        <taxon>Bacillati</taxon>
        <taxon>Actinomycetota</taxon>
        <taxon>Actinomycetes</taxon>
        <taxon>Kitasatosporales</taxon>
        <taxon>Streptomycetaceae</taxon>
        <taxon>Streptomyces</taxon>
    </lineage>
</organism>
<dbReference type="RefSeq" id="WP_399656110.1">
    <property type="nucleotide sequence ID" value="NZ_JBITYG010000012.1"/>
</dbReference>
<accession>A0ABW8CG49</accession>
<name>A0ABW8CG49_9ACTN</name>
<proteinExistence type="predicted"/>
<evidence type="ECO:0000313" key="2">
    <source>
        <dbReference type="Proteomes" id="UP001614394"/>
    </source>
</evidence>
<protein>
    <submittedName>
        <fullName evidence="1">Uncharacterized protein</fullName>
    </submittedName>
</protein>
<dbReference type="Proteomes" id="UP001614394">
    <property type="component" value="Unassembled WGS sequence"/>
</dbReference>
<dbReference type="EMBL" id="JBITYG010000012">
    <property type="protein sequence ID" value="MFI9105427.1"/>
    <property type="molecule type" value="Genomic_DNA"/>
</dbReference>
<reference evidence="1 2" key="1">
    <citation type="submission" date="2024-10" db="EMBL/GenBank/DDBJ databases">
        <title>The Natural Products Discovery Center: Release of the First 8490 Sequenced Strains for Exploring Actinobacteria Biosynthetic Diversity.</title>
        <authorList>
            <person name="Kalkreuter E."/>
            <person name="Kautsar S.A."/>
            <person name="Yang D."/>
            <person name="Bader C.D."/>
            <person name="Teijaro C.N."/>
            <person name="Fluegel L."/>
            <person name="Davis C.M."/>
            <person name="Simpson J.R."/>
            <person name="Lauterbach L."/>
            <person name="Steele A.D."/>
            <person name="Gui C."/>
            <person name="Meng S."/>
            <person name="Li G."/>
            <person name="Viehrig K."/>
            <person name="Ye F."/>
            <person name="Su P."/>
            <person name="Kiefer A.F."/>
            <person name="Nichols A."/>
            <person name="Cepeda A.J."/>
            <person name="Yan W."/>
            <person name="Fan B."/>
            <person name="Jiang Y."/>
            <person name="Adhikari A."/>
            <person name="Zheng C.-J."/>
            <person name="Schuster L."/>
            <person name="Cowan T.M."/>
            <person name="Smanski M.J."/>
            <person name="Chevrette M.G."/>
            <person name="De Carvalho L.P.S."/>
            <person name="Shen B."/>
        </authorList>
    </citation>
    <scope>NUCLEOTIDE SEQUENCE [LARGE SCALE GENOMIC DNA]</scope>
    <source>
        <strain evidence="1 2">NPDC053399</strain>
    </source>
</reference>
<comment type="caution">
    <text evidence="1">The sequence shown here is derived from an EMBL/GenBank/DDBJ whole genome shotgun (WGS) entry which is preliminary data.</text>
</comment>
<gene>
    <name evidence="1" type="ORF">ACIGXA_33455</name>
</gene>
<keyword evidence="2" id="KW-1185">Reference proteome</keyword>
<sequence length="63" mass="6776">MRAPGDQTPFDGRALVAQLRGRLSEAAAAAGGGYPENDELFIDPDSVVPKLIVACTAYWIAWR</sequence>